<evidence type="ECO:0000256" key="3">
    <source>
        <dbReference type="SAM" id="Phobius"/>
    </source>
</evidence>
<dbReference type="Pfam" id="PF02493">
    <property type="entry name" value="MORN"/>
    <property type="match status" value="3"/>
</dbReference>
<feature type="transmembrane region" description="Helical" evidence="3">
    <location>
        <begin position="394"/>
        <end position="416"/>
    </location>
</feature>
<keyword evidence="1" id="KW-0677">Repeat</keyword>
<dbReference type="SMART" id="SM00698">
    <property type="entry name" value="MORN"/>
    <property type="match status" value="3"/>
</dbReference>
<gene>
    <name evidence="4" type="ORF">VaNZ11_010095</name>
</gene>
<proteinExistence type="predicted"/>
<accession>A0ABQ5S8S9</accession>
<feature type="compositionally biased region" description="Gly residues" evidence="2">
    <location>
        <begin position="574"/>
        <end position="595"/>
    </location>
</feature>
<dbReference type="EMBL" id="BSDZ01000031">
    <property type="protein sequence ID" value="GLI66317.1"/>
    <property type="molecule type" value="Genomic_DNA"/>
</dbReference>
<feature type="non-terminal residue" evidence="4">
    <location>
        <position position="1"/>
    </location>
</feature>
<evidence type="ECO:0008006" key="6">
    <source>
        <dbReference type="Google" id="ProtNLM"/>
    </source>
</evidence>
<feature type="transmembrane region" description="Helical" evidence="3">
    <location>
        <begin position="482"/>
        <end position="499"/>
    </location>
</feature>
<dbReference type="Gene3D" id="2.20.110.10">
    <property type="entry name" value="Histone H3 K4-specific methyltransferase SET7/9 N-terminal domain"/>
    <property type="match status" value="2"/>
</dbReference>
<protein>
    <recommendedName>
        <fullName evidence="6">Protein DETOXIFICATION</fullName>
    </recommendedName>
</protein>
<keyword evidence="5" id="KW-1185">Reference proteome</keyword>
<dbReference type="PANTHER" id="PTHR43215">
    <property type="entry name" value="RADIAL SPOKE HEAD 1 HOMOLOG"/>
    <property type="match status" value="1"/>
</dbReference>
<reference evidence="4 5" key="1">
    <citation type="journal article" date="2023" name="IScience">
        <title>Expanded male sex-determining region conserved during the evolution of homothallism in the green alga Volvox.</title>
        <authorList>
            <person name="Yamamoto K."/>
            <person name="Matsuzaki R."/>
            <person name="Mahakham W."/>
            <person name="Heman W."/>
            <person name="Sekimoto H."/>
            <person name="Kawachi M."/>
            <person name="Minakuchi Y."/>
            <person name="Toyoda A."/>
            <person name="Nozaki H."/>
        </authorList>
    </citation>
    <scope>NUCLEOTIDE SEQUENCE [LARGE SCALE GENOMIC DNA]</scope>
    <source>
        <strain evidence="4 5">NIES-4468</strain>
    </source>
</reference>
<dbReference type="PANTHER" id="PTHR43215:SF14">
    <property type="entry name" value="RADIAL SPOKE HEAD 1 HOMOLOG"/>
    <property type="match status" value="1"/>
</dbReference>
<keyword evidence="3" id="KW-0472">Membrane</keyword>
<keyword evidence="3" id="KW-0812">Transmembrane</keyword>
<feature type="compositionally biased region" description="Low complexity" evidence="2">
    <location>
        <begin position="532"/>
        <end position="550"/>
    </location>
</feature>
<feature type="transmembrane region" description="Helical" evidence="3">
    <location>
        <begin position="437"/>
        <end position="462"/>
    </location>
</feature>
<feature type="transmembrane region" description="Helical" evidence="3">
    <location>
        <begin position="71"/>
        <end position="93"/>
    </location>
</feature>
<comment type="caution">
    <text evidence="4">The sequence shown here is derived from an EMBL/GenBank/DDBJ whole genome shotgun (WGS) entry which is preliminary data.</text>
</comment>
<feature type="transmembrane region" description="Helical" evidence="3">
    <location>
        <begin position="368"/>
        <end position="388"/>
    </location>
</feature>
<sequence length="702" mass="71369">HFDCVMTEPIVQAASRLAECCTLLAIGYHLKQSGILRISDGETAIKVATTLTLPSVIVQALGNGGPLGFGAASLLGVAAVCTGTQLAATWLHVMQRSVRERSLLAGSCTGLSLQLLGYPIVECFLGGGAARTGAGAGAALQTVTLIDLLNHLSVWVGSYMLFAGAGPAFPESFKHEDGGDYRGQWRGMRKEGLGMYTYPSGARYEGEWRNNVKEGRGVYYFPKGGVYEGEWSGGTMNGLGVRTFSTGQVKAGRWRDGQLEMPLDLWQVALAADGATTAADAARSVEVGGGGFLDAAHMLVAQPTLWALLGGVALNLARVPLPTSLDVITGVLAQANTPLTLLAAGITAPALAAPPGLRQLLPDIARLLGARLLVPLFVGLNLVALLVAGSTDGVFHVASASLMPLAAALIALLAPVPPQALANARRFRLNESTAATFTAASYLICVPLMLLAGVAACATGLALPPPGVAAAGTIVDARPLGVFTFTALVAVSAAISYVTRTFSQTSSSSQVSEDRRIRMVYAGPMETTTQSLSAQSAVAPAAGEASSPPATTGAGRSGVPGAGAMEPPSTSAGSGSGSGSTGNGSEGGGGGGGSANAGPRLPPAAATATGMGLVASCWVIWGLCAVQRRLILGGGFLCGSRGVGGRWAPLVTRTHRSHVGRGTGTSPGRRSLTAASRQVCCRLAGIKRFGQLAPLPRTAVVR</sequence>
<evidence type="ECO:0000313" key="4">
    <source>
        <dbReference type="EMBL" id="GLI66317.1"/>
    </source>
</evidence>
<evidence type="ECO:0000313" key="5">
    <source>
        <dbReference type="Proteomes" id="UP001165090"/>
    </source>
</evidence>
<organism evidence="4 5">
    <name type="scientific">Volvox africanus</name>
    <dbReference type="NCBI Taxonomy" id="51714"/>
    <lineage>
        <taxon>Eukaryota</taxon>
        <taxon>Viridiplantae</taxon>
        <taxon>Chlorophyta</taxon>
        <taxon>core chlorophytes</taxon>
        <taxon>Chlorophyceae</taxon>
        <taxon>CS clade</taxon>
        <taxon>Chlamydomonadales</taxon>
        <taxon>Volvocaceae</taxon>
        <taxon>Volvox</taxon>
    </lineage>
</organism>
<name>A0ABQ5S8S9_9CHLO</name>
<evidence type="ECO:0000256" key="2">
    <source>
        <dbReference type="SAM" id="MobiDB-lite"/>
    </source>
</evidence>
<dbReference type="InterPro" id="IPR003409">
    <property type="entry name" value="MORN"/>
</dbReference>
<feature type="region of interest" description="Disordered" evidence="2">
    <location>
        <begin position="532"/>
        <end position="598"/>
    </location>
</feature>
<dbReference type="SUPFAM" id="SSF82185">
    <property type="entry name" value="Histone H3 K4-specific methyltransferase SET7/9 N-terminal domain"/>
    <property type="match status" value="1"/>
</dbReference>
<keyword evidence="3" id="KW-1133">Transmembrane helix</keyword>
<evidence type="ECO:0000256" key="1">
    <source>
        <dbReference type="ARBA" id="ARBA00022737"/>
    </source>
</evidence>
<dbReference type="Proteomes" id="UP001165090">
    <property type="component" value="Unassembled WGS sequence"/>
</dbReference>